<feature type="compositionally biased region" description="Basic and acidic residues" evidence="1">
    <location>
        <begin position="16"/>
        <end position="26"/>
    </location>
</feature>
<keyword evidence="2" id="KW-0812">Transmembrane</keyword>
<feature type="transmembrane region" description="Helical" evidence="2">
    <location>
        <begin position="360"/>
        <end position="380"/>
    </location>
</feature>
<proteinExistence type="predicted"/>
<keyword evidence="2" id="KW-0472">Membrane</keyword>
<protein>
    <submittedName>
        <fullName evidence="3">Uncharacterized protein</fullName>
    </submittedName>
</protein>
<evidence type="ECO:0000313" key="3">
    <source>
        <dbReference type="EMBL" id="OAA56935.1"/>
    </source>
</evidence>
<feature type="compositionally biased region" description="Gly residues" evidence="1">
    <location>
        <begin position="110"/>
        <end position="119"/>
    </location>
</feature>
<feature type="region of interest" description="Disordered" evidence="1">
    <location>
        <begin position="12"/>
        <end position="251"/>
    </location>
</feature>
<reference evidence="3 4" key="1">
    <citation type="journal article" date="2016" name="Genome Biol. Evol.">
        <title>Divergent and convergent evolution of fungal pathogenicity.</title>
        <authorList>
            <person name="Shang Y."/>
            <person name="Xiao G."/>
            <person name="Zheng P."/>
            <person name="Cen K."/>
            <person name="Zhan S."/>
            <person name="Wang C."/>
        </authorList>
    </citation>
    <scope>NUCLEOTIDE SEQUENCE [LARGE SCALE GENOMIC DNA]</scope>
    <source>
        <strain evidence="3 4">RCEF 264</strain>
    </source>
</reference>
<evidence type="ECO:0000256" key="1">
    <source>
        <dbReference type="SAM" id="MobiDB-lite"/>
    </source>
</evidence>
<accession>A0A162IGR6</accession>
<dbReference type="AlphaFoldDB" id="A0A162IGR6"/>
<sequence length="381" mass="40861">MLEYLGYQKYKKHRRAEAEQTQHDEAGAAGVRRRTSGGGDGDEIPVLHGDEQAFLERLTGADAADTPDVGPPLPPRLKTPDLTWDSDSESFVRADVPATLRRKPVPQHTEGGGGGGRSSGGRYDKTDENVPHAGGGNRLATLLRTARRKKTTGPAHLAVPGQVDGAAATSGSLSRRRRSRSSASSNSDDDADEEARERADLVRVLGDLDLAAKPTESSDETSDDGNGKNDNKKNKGKKDKKGKDKNETRPTTKSRFSAVALTAESAALVRRFVVVLQDLVRGVPTAADDMRHLLDDRDGVLERGFARLPASLRSGAAAAAAASPGLLLPLLTKPGALVKVLKALVNVLKLRWPAFVGTNVLWSVALFCAYTSPFFFFFSFK</sequence>
<dbReference type="OrthoDB" id="5398191at2759"/>
<dbReference type="EMBL" id="AZHD01000015">
    <property type="protein sequence ID" value="OAA56935.1"/>
    <property type="molecule type" value="Genomic_DNA"/>
</dbReference>
<dbReference type="Proteomes" id="UP000076874">
    <property type="component" value="Unassembled WGS sequence"/>
</dbReference>
<keyword evidence="4" id="KW-1185">Reference proteome</keyword>
<evidence type="ECO:0000313" key="4">
    <source>
        <dbReference type="Proteomes" id="UP000076874"/>
    </source>
</evidence>
<dbReference type="STRING" id="1081102.A0A162IGR6"/>
<evidence type="ECO:0000256" key="2">
    <source>
        <dbReference type="SAM" id="Phobius"/>
    </source>
</evidence>
<comment type="caution">
    <text evidence="3">The sequence shown here is derived from an EMBL/GenBank/DDBJ whole genome shotgun (WGS) entry which is preliminary data.</text>
</comment>
<feature type="compositionally biased region" description="Basic and acidic residues" evidence="1">
    <location>
        <begin position="241"/>
        <end position="250"/>
    </location>
</feature>
<keyword evidence="2" id="KW-1133">Transmembrane helix</keyword>
<gene>
    <name evidence="3" type="ORF">SPI_07316</name>
</gene>
<organism evidence="3 4">
    <name type="scientific">Niveomyces insectorum RCEF 264</name>
    <dbReference type="NCBI Taxonomy" id="1081102"/>
    <lineage>
        <taxon>Eukaryota</taxon>
        <taxon>Fungi</taxon>
        <taxon>Dikarya</taxon>
        <taxon>Ascomycota</taxon>
        <taxon>Pezizomycotina</taxon>
        <taxon>Sordariomycetes</taxon>
        <taxon>Hypocreomycetidae</taxon>
        <taxon>Hypocreales</taxon>
        <taxon>Cordycipitaceae</taxon>
        <taxon>Niveomyces</taxon>
    </lineage>
</organism>
<name>A0A162IGR6_9HYPO</name>